<proteinExistence type="inferred from homology"/>
<feature type="active site" evidence="4">
    <location>
        <position position="415"/>
    </location>
</feature>
<comment type="cofactor">
    <cofactor evidence="4">
        <name>pyridoxal 5'-phosphate</name>
        <dbReference type="ChEBI" id="CHEBI:597326"/>
    </cofactor>
</comment>
<feature type="compositionally biased region" description="Polar residues" evidence="5">
    <location>
        <begin position="503"/>
        <end position="518"/>
    </location>
</feature>
<dbReference type="SUPFAM" id="SSF53383">
    <property type="entry name" value="PLP-dependent transferases"/>
    <property type="match status" value="1"/>
</dbReference>
<comment type="catalytic activity">
    <reaction evidence="4">
        <text>Mo-molybdopterin + L-cysteine + AH2 = thio-Mo-molybdopterin + L-alanine + A + H2O</text>
        <dbReference type="Rhea" id="RHEA:42636"/>
        <dbReference type="ChEBI" id="CHEBI:13193"/>
        <dbReference type="ChEBI" id="CHEBI:15377"/>
        <dbReference type="ChEBI" id="CHEBI:17499"/>
        <dbReference type="ChEBI" id="CHEBI:35235"/>
        <dbReference type="ChEBI" id="CHEBI:57972"/>
        <dbReference type="ChEBI" id="CHEBI:71302"/>
        <dbReference type="ChEBI" id="CHEBI:82685"/>
        <dbReference type="EC" id="2.8.1.9"/>
    </reaction>
</comment>
<reference evidence="7" key="2">
    <citation type="submission" date="2025-09" db="UniProtKB">
        <authorList>
            <consortium name="Ensembl"/>
        </authorList>
    </citation>
    <scope>IDENTIFICATION</scope>
</reference>
<dbReference type="EC" id="2.8.1.9" evidence="4"/>
<dbReference type="GO" id="GO:0030170">
    <property type="term" value="F:pyridoxal phosphate binding"/>
    <property type="evidence" value="ECO:0007669"/>
    <property type="project" value="UniProtKB-UniRule"/>
</dbReference>
<sequence length="799" mass="88701">MDFHDLCSFESFLQCCDQYGYGGNFRDVVEQEFRRSKGVTYLDHAAATLYPESLLRNYFRDISTNLYGNPHSHSPSSSLTHDTVERVRDRVLQHFNTTSKEYSVIFTSGCTAALKLVAESFPWSSGAKREAGSFFCYLTDSHTSVVGMRGQTAPLGVVALPVAPQELTTRSKDRVQGEDASCQTPHLFCYPAQSNFSGRKYPLSHVRGIQARRLYPACDLPGRWFVLLDAASHVGCSPLSLQDCPADFIPISFYKIFGFPTGLGALLVHNDAAGILKKSYFGGGTAAAYLSGEDYYVQVENISDRFEDGTVSFLDIIALNHAFESLYRITGSMHNIQQHTFGLARYTYMLLSSLCHGNGRPVAQIYTKGQFESPITQGAILNFNLLDSSGQIIGYSQVDRMASLYNIHVRTGCFCNTGACQAFLSISNQQMKRNLQAGHVCGDNMDLVDGQPTGSVRVSFGYMSTFEDCQKFLKFVAECFVEKPVTVDQVRLQKLKTAGPPSEESNQHPSVESSNGQVHQGAEKKSDWPVGPLGLLYDRGWMVVNHNGVCLSQKRETRLCLIRPQVHLAANKLFLQVSGMETVSVSLEDDVWRHADSRVCHSKVCGDRVETMDCGDEAASWLSDFLGQPCRLIRQRPDYTREMKKKPADDSPLLSLVNEAQYLMINRASVALIQDLMSSRLEHTTLYSSRFRANLVIAGAEPFEEDNWSHLIIGDTRFMVAGRCGRCQMIGVDQDTGTKTKEPLISLSAYRTGKVTFGVYLSHQDPEGSAGANVLSVGVIVYKIAPQNHKYYQVFLSGF</sequence>
<reference evidence="7" key="1">
    <citation type="submission" date="2025-08" db="UniProtKB">
        <authorList>
            <consortium name="Ensembl"/>
        </authorList>
    </citation>
    <scope>IDENTIFICATION</scope>
</reference>
<dbReference type="InterPro" id="IPR011037">
    <property type="entry name" value="Pyrv_Knase-like_insert_dom_sf"/>
</dbReference>
<dbReference type="SUPFAM" id="SSF141673">
    <property type="entry name" value="MOSC N-terminal domain-like"/>
    <property type="match status" value="1"/>
</dbReference>
<comment type="similarity">
    <text evidence="4">Belongs to the class-V pyridoxal-phosphate-dependent aminotransferase family. MOCOS subfamily.</text>
</comment>
<dbReference type="Proteomes" id="UP000261380">
    <property type="component" value="Unplaced"/>
</dbReference>
<dbReference type="Gene3D" id="3.40.640.10">
    <property type="entry name" value="Type I PLP-dependent aspartate aminotransferase-like (Major domain)"/>
    <property type="match status" value="1"/>
</dbReference>
<dbReference type="InterPro" id="IPR015424">
    <property type="entry name" value="PyrdxlP-dep_Trfase"/>
</dbReference>
<keyword evidence="1 4" id="KW-0808">Transferase</keyword>
<dbReference type="STRING" id="32473.ENSXCOP00000007781"/>
<keyword evidence="8" id="KW-1185">Reference proteome</keyword>
<evidence type="ECO:0000313" key="7">
    <source>
        <dbReference type="Ensembl" id="ENSXCOP00000007781.1"/>
    </source>
</evidence>
<dbReference type="PROSITE" id="PS51340">
    <property type="entry name" value="MOSC"/>
    <property type="match status" value="1"/>
</dbReference>
<evidence type="ECO:0000256" key="3">
    <source>
        <dbReference type="ARBA" id="ARBA00023150"/>
    </source>
</evidence>
<dbReference type="HAMAP" id="MF_03050">
    <property type="entry name" value="MOCOS"/>
    <property type="match status" value="1"/>
</dbReference>
<gene>
    <name evidence="4" type="primary">MOCOS</name>
</gene>
<dbReference type="Pfam" id="PF03473">
    <property type="entry name" value="MOSC"/>
    <property type="match status" value="1"/>
</dbReference>
<feature type="modified residue" description="N6-(pyridoxal phosphate)lysine" evidence="4">
    <location>
        <position position="255"/>
    </location>
</feature>
<feature type="domain" description="MOSC" evidence="6">
    <location>
        <begin position="630"/>
        <end position="784"/>
    </location>
</feature>
<accession>A0A3B5LDL5</accession>
<dbReference type="Ensembl" id="ENSXCOT00000007879.1">
    <property type="protein sequence ID" value="ENSXCOP00000007781.1"/>
    <property type="gene ID" value="ENSXCOG00000005971.1"/>
</dbReference>
<dbReference type="AlphaFoldDB" id="A0A3B5LDL5"/>
<dbReference type="PANTHER" id="PTHR14237:SF80">
    <property type="entry name" value="MOLYBDENUM COFACTOR SULFURASE"/>
    <property type="match status" value="1"/>
</dbReference>
<dbReference type="InterPro" id="IPR005303">
    <property type="entry name" value="MOCOS_middle"/>
</dbReference>
<evidence type="ECO:0000313" key="8">
    <source>
        <dbReference type="Proteomes" id="UP000261380"/>
    </source>
</evidence>
<name>A0A3B5LDL5_9TELE</name>
<evidence type="ECO:0000256" key="4">
    <source>
        <dbReference type="HAMAP-Rule" id="MF_03050"/>
    </source>
</evidence>
<dbReference type="GO" id="GO:0006777">
    <property type="term" value="P:Mo-molybdopterin cofactor biosynthetic process"/>
    <property type="evidence" value="ECO:0007669"/>
    <property type="project" value="UniProtKB-UniRule"/>
</dbReference>
<protein>
    <recommendedName>
        <fullName evidence="4">Molybdenum cofactor sulfurase</fullName>
        <shortName evidence="4">MCS</shortName>
        <shortName evidence="4">MOS</shortName>
        <shortName evidence="4">MoCo sulfurase</shortName>
        <ecNumber evidence="4">2.8.1.9</ecNumber>
    </recommendedName>
    <alternativeName>
        <fullName evidence="4">Molybdenum cofactor sulfurtransferase</fullName>
    </alternativeName>
</protein>
<keyword evidence="2 4" id="KW-0663">Pyridoxal phosphate</keyword>
<dbReference type="InterPro" id="IPR028886">
    <property type="entry name" value="MoCo_sulfurase"/>
</dbReference>
<dbReference type="Pfam" id="PF03476">
    <property type="entry name" value="MOSC_N"/>
    <property type="match status" value="1"/>
</dbReference>
<dbReference type="InterPro" id="IPR015421">
    <property type="entry name" value="PyrdxlP-dep_Trfase_major"/>
</dbReference>
<dbReference type="SUPFAM" id="SSF50800">
    <property type="entry name" value="PK beta-barrel domain-like"/>
    <property type="match status" value="1"/>
</dbReference>
<dbReference type="GeneTree" id="ENSGT00940000157051"/>
<evidence type="ECO:0000259" key="6">
    <source>
        <dbReference type="PROSITE" id="PS51340"/>
    </source>
</evidence>
<dbReference type="GO" id="GO:0030151">
    <property type="term" value="F:molybdenum ion binding"/>
    <property type="evidence" value="ECO:0007669"/>
    <property type="project" value="UniProtKB-UniRule"/>
</dbReference>
<dbReference type="PANTHER" id="PTHR14237">
    <property type="entry name" value="MOLYBDOPTERIN COFACTOR SULFURASE MOSC"/>
    <property type="match status" value="1"/>
</dbReference>
<keyword evidence="3 4" id="KW-0501">Molybdenum cofactor biosynthesis</keyword>
<dbReference type="InterPro" id="IPR005302">
    <property type="entry name" value="MoCF_Sase_C"/>
</dbReference>
<dbReference type="Pfam" id="PF00266">
    <property type="entry name" value="Aminotran_5"/>
    <property type="match status" value="1"/>
</dbReference>
<evidence type="ECO:0000256" key="5">
    <source>
        <dbReference type="SAM" id="MobiDB-lite"/>
    </source>
</evidence>
<dbReference type="GO" id="GO:0016829">
    <property type="term" value="F:lyase activity"/>
    <property type="evidence" value="ECO:0007669"/>
    <property type="project" value="UniProtKB-UniRule"/>
</dbReference>
<comment type="function">
    <text evidence="4">Sulfurates the molybdenum cofactor. Sulfation of molybdenum is essential for xanthine dehydrogenase (XDH) and aldehyde oxidase (ADO) enzymes in which molybdenum cofactor is liganded by 1 oxygen and 1 sulfur atom in active form.</text>
</comment>
<evidence type="ECO:0000256" key="2">
    <source>
        <dbReference type="ARBA" id="ARBA00022898"/>
    </source>
</evidence>
<dbReference type="GO" id="GO:0008265">
    <property type="term" value="F:molybdenum cofactor sulfurtransferase activity"/>
    <property type="evidence" value="ECO:0007669"/>
    <property type="project" value="UniProtKB-UniRule"/>
</dbReference>
<evidence type="ECO:0000256" key="1">
    <source>
        <dbReference type="ARBA" id="ARBA00022679"/>
    </source>
</evidence>
<feature type="region of interest" description="Disordered" evidence="5">
    <location>
        <begin position="497"/>
        <end position="526"/>
    </location>
</feature>
<organism evidence="7 8">
    <name type="scientific">Xiphophorus couchianus</name>
    <name type="common">Monterrey platyfish</name>
    <dbReference type="NCBI Taxonomy" id="32473"/>
    <lineage>
        <taxon>Eukaryota</taxon>
        <taxon>Metazoa</taxon>
        <taxon>Chordata</taxon>
        <taxon>Craniata</taxon>
        <taxon>Vertebrata</taxon>
        <taxon>Euteleostomi</taxon>
        <taxon>Actinopterygii</taxon>
        <taxon>Neopterygii</taxon>
        <taxon>Teleostei</taxon>
        <taxon>Neoteleostei</taxon>
        <taxon>Acanthomorphata</taxon>
        <taxon>Ovalentaria</taxon>
        <taxon>Atherinomorphae</taxon>
        <taxon>Cyprinodontiformes</taxon>
        <taxon>Poeciliidae</taxon>
        <taxon>Poeciliinae</taxon>
        <taxon>Xiphophorus</taxon>
    </lineage>
</organism>
<dbReference type="InterPro" id="IPR000192">
    <property type="entry name" value="Aminotrans_V_dom"/>
</dbReference>